<feature type="chain" id="PRO_5042084013" evidence="1">
    <location>
        <begin position="31"/>
        <end position="70"/>
    </location>
</feature>
<evidence type="ECO:0000256" key="1">
    <source>
        <dbReference type="SAM" id="SignalP"/>
    </source>
</evidence>
<evidence type="ECO:0000313" key="2">
    <source>
        <dbReference type="EMBL" id="KAJ1363498.1"/>
    </source>
</evidence>
<sequence length="70" mass="8066">MTRRRSTRQSTCTGLSCLLAGVLLCDAVLASEKYLLYHAQPNDARGMHELRKLQMLDHKYQVRRPCWGCD</sequence>
<dbReference type="Proteomes" id="UP001196413">
    <property type="component" value="Unassembled WGS sequence"/>
</dbReference>
<dbReference type="AlphaFoldDB" id="A0AAD5MWU4"/>
<gene>
    <name evidence="2" type="ORF">KIN20_023383</name>
</gene>
<keyword evidence="3" id="KW-1185">Reference proteome</keyword>
<evidence type="ECO:0000313" key="3">
    <source>
        <dbReference type="Proteomes" id="UP001196413"/>
    </source>
</evidence>
<protein>
    <submittedName>
        <fullName evidence="2">Uncharacterized protein</fullName>
    </submittedName>
</protein>
<reference evidence="2" key="1">
    <citation type="submission" date="2021-06" db="EMBL/GenBank/DDBJ databases">
        <title>Parelaphostrongylus tenuis whole genome reference sequence.</title>
        <authorList>
            <person name="Garwood T.J."/>
            <person name="Larsen P.A."/>
            <person name="Fountain-Jones N.M."/>
            <person name="Garbe J.R."/>
            <person name="Macchietto M.G."/>
            <person name="Kania S.A."/>
            <person name="Gerhold R.W."/>
            <person name="Richards J.E."/>
            <person name="Wolf T.M."/>
        </authorList>
    </citation>
    <scope>NUCLEOTIDE SEQUENCE</scope>
    <source>
        <strain evidence="2">MNPRO001-30</strain>
        <tissue evidence="2">Meninges</tissue>
    </source>
</reference>
<name>A0AAD5MWU4_PARTN</name>
<organism evidence="2 3">
    <name type="scientific">Parelaphostrongylus tenuis</name>
    <name type="common">Meningeal worm</name>
    <dbReference type="NCBI Taxonomy" id="148309"/>
    <lineage>
        <taxon>Eukaryota</taxon>
        <taxon>Metazoa</taxon>
        <taxon>Ecdysozoa</taxon>
        <taxon>Nematoda</taxon>
        <taxon>Chromadorea</taxon>
        <taxon>Rhabditida</taxon>
        <taxon>Rhabditina</taxon>
        <taxon>Rhabditomorpha</taxon>
        <taxon>Strongyloidea</taxon>
        <taxon>Metastrongylidae</taxon>
        <taxon>Parelaphostrongylus</taxon>
    </lineage>
</organism>
<feature type="signal peptide" evidence="1">
    <location>
        <begin position="1"/>
        <end position="30"/>
    </location>
</feature>
<dbReference type="EMBL" id="JAHQIW010004746">
    <property type="protein sequence ID" value="KAJ1363498.1"/>
    <property type="molecule type" value="Genomic_DNA"/>
</dbReference>
<proteinExistence type="predicted"/>
<accession>A0AAD5MWU4</accession>
<comment type="caution">
    <text evidence="2">The sequence shown here is derived from an EMBL/GenBank/DDBJ whole genome shotgun (WGS) entry which is preliminary data.</text>
</comment>
<keyword evidence="1" id="KW-0732">Signal</keyword>